<dbReference type="Gene3D" id="3.40.960.10">
    <property type="entry name" value="VSR Endonuclease"/>
    <property type="match status" value="1"/>
</dbReference>
<sequence length="337" mass="37578">MRVLTIGYESALAFWRSVRLAQEPVCERSEDVVYGRGETSTARLARRAAELCGLDLPIRIVVSSQAERPHAEDLVAHLSGAPLEAAHVFSIDRELAVCRMPAVLVQLGSTLDEIDLARVAYEMTGTYGLDGEGEAVSDLRPLVSLGELRSYATAARACGARGAARVIRALDLVVPGSNSPRETDVALVLKLPRSRGGIAFPGFTLNERVRLPERAQRIASIRELRPDFHWAKWLLAMEYESDRYHLSPEAMKRDERRRRALEAAGYTVKLLTNDILMSDTQFNIFMTELVQVADPYRRPASDKMLARRAALRERLFGTQSEEEAQRDLSTPYQGVIV</sequence>
<comment type="caution">
    <text evidence="1">The sequence shown here is derived from an EMBL/GenBank/DDBJ whole genome shotgun (WGS) entry which is preliminary data.</text>
</comment>
<evidence type="ECO:0000313" key="2">
    <source>
        <dbReference type="Proteomes" id="UP000712527"/>
    </source>
</evidence>
<organism evidence="1 2">
    <name type="scientific">Olsenella profusa</name>
    <dbReference type="NCBI Taxonomy" id="138595"/>
    <lineage>
        <taxon>Bacteria</taxon>
        <taxon>Bacillati</taxon>
        <taxon>Actinomycetota</taxon>
        <taxon>Coriobacteriia</taxon>
        <taxon>Coriobacteriales</taxon>
        <taxon>Atopobiaceae</taxon>
        <taxon>Olsenella</taxon>
    </lineage>
</organism>
<dbReference type="RefSeq" id="WP_204792852.1">
    <property type="nucleotide sequence ID" value="NZ_JACSNQ010000003.1"/>
</dbReference>
<protein>
    <recommendedName>
        <fullName evidence="3">DUF559 domain-containing protein</fullName>
    </recommendedName>
</protein>
<accession>A0ABS2F1M8</accession>
<keyword evidence="2" id="KW-1185">Reference proteome</keyword>
<evidence type="ECO:0008006" key="3">
    <source>
        <dbReference type="Google" id="ProtNLM"/>
    </source>
</evidence>
<evidence type="ECO:0000313" key="1">
    <source>
        <dbReference type="EMBL" id="MBM6774503.1"/>
    </source>
</evidence>
<dbReference type="EMBL" id="JACSNQ010000003">
    <property type="protein sequence ID" value="MBM6774503.1"/>
    <property type="molecule type" value="Genomic_DNA"/>
</dbReference>
<name>A0ABS2F1M8_9ACTN</name>
<reference evidence="1 2" key="1">
    <citation type="journal article" date="2021" name="Sci. Rep.">
        <title>The distribution of antibiotic resistance genes in chicken gut microbiota commensals.</title>
        <authorList>
            <person name="Juricova H."/>
            <person name="Matiasovicova J."/>
            <person name="Kubasova T."/>
            <person name="Cejkova D."/>
            <person name="Rychlik I."/>
        </authorList>
    </citation>
    <scope>NUCLEOTIDE SEQUENCE [LARGE SCALE GENOMIC DNA]</scope>
    <source>
        <strain evidence="1 2">An794</strain>
    </source>
</reference>
<gene>
    <name evidence="1" type="ORF">H9X80_02940</name>
</gene>
<dbReference type="Proteomes" id="UP000712527">
    <property type="component" value="Unassembled WGS sequence"/>
</dbReference>
<proteinExistence type="predicted"/>